<dbReference type="InterPro" id="IPR000620">
    <property type="entry name" value="EamA_dom"/>
</dbReference>
<sequence length="295" mass="29516">MHLFEANAVLGLLAAALWGGGDFAGSIAVKRAGGAIRGALSVILIGHLLSLAVVSALATHAGDTFPHGAPLWWGICGGAISSIALVAFYIALASGHMGSAAAVSGLLCAAVPAIVSGVTEGAPGWRRLLGFALAGAAIWLIASASTHGETASRRAVVLATLSGLGFGIYFVSLKLAGTAGVLWPMGSARIGSAATAAVLLAGMTFLSRGAASGSENGHRMKTLIWIVGGAALDTCGNLSFLAATRAGRLDVAAVLASIYPASTILLAAAVLKERTSTRQRWGMLLALPAVVLITL</sequence>
<dbReference type="RefSeq" id="WP_074654724.1">
    <property type="nucleotide sequence ID" value="NZ_FNSD01000001.1"/>
</dbReference>
<gene>
    <name evidence="3" type="ORF">SAMN05443244_2967</name>
</gene>
<feature type="transmembrane region" description="Helical" evidence="1">
    <location>
        <begin position="249"/>
        <end position="271"/>
    </location>
</feature>
<feature type="domain" description="EamA" evidence="2">
    <location>
        <begin position="155"/>
        <end position="294"/>
    </location>
</feature>
<dbReference type="SUPFAM" id="SSF103481">
    <property type="entry name" value="Multidrug resistance efflux transporter EmrE"/>
    <property type="match status" value="1"/>
</dbReference>
<dbReference type="InterPro" id="IPR037185">
    <property type="entry name" value="EmrE-like"/>
</dbReference>
<evidence type="ECO:0000259" key="2">
    <source>
        <dbReference type="Pfam" id="PF00892"/>
    </source>
</evidence>
<feature type="transmembrane region" description="Helical" evidence="1">
    <location>
        <begin position="39"/>
        <end position="59"/>
    </location>
</feature>
<evidence type="ECO:0000313" key="4">
    <source>
        <dbReference type="Proteomes" id="UP000182409"/>
    </source>
</evidence>
<feature type="transmembrane region" description="Helical" evidence="1">
    <location>
        <begin position="193"/>
        <end position="211"/>
    </location>
</feature>
<feature type="transmembrane region" description="Helical" evidence="1">
    <location>
        <begin position="71"/>
        <end position="92"/>
    </location>
</feature>
<feature type="transmembrane region" description="Helical" evidence="1">
    <location>
        <begin position="6"/>
        <end position="27"/>
    </location>
</feature>
<feature type="transmembrane region" description="Helical" evidence="1">
    <location>
        <begin position="223"/>
        <end position="243"/>
    </location>
</feature>
<dbReference type="OrthoDB" id="68076at2"/>
<dbReference type="Pfam" id="PF00892">
    <property type="entry name" value="EamA"/>
    <property type="match status" value="1"/>
</dbReference>
<organism evidence="3 4">
    <name type="scientific">Terriglobus roseus</name>
    <dbReference type="NCBI Taxonomy" id="392734"/>
    <lineage>
        <taxon>Bacteria</taxon>
        <taxon>Pseudomonadati</taxon>
        <taxon>Acidobacteriota</taxon>
        <taxon>Terriglobia</taxon>
        <taxon>Terriglobales</taxon>
        <taxon>Acidobacteriaceae</taxon>
        <taxon>Terriglobus</taxon>
    </lineage>
</organism>
<evidence type="ECO:0000256" key="1">
    <source>
        <dbReference type="SAM" id="Phobius"/>
    </source>
</evidence>
<reference evidence="3 4" key="1">
    <citation type="submission" date="2016-10" db="EMBL/GenBank/DDBJ databases">
        <authorList>
            <person name="de Groot N.N."/>
        </authorList>
    </citation>
    <scope>NUCLEOTIDE SEQUENCE [LARGE SCALE GENOMIC DNA]</scope>
    <source>
        <strain evidence="3 4">AB35.6</strain>
    </source>
</reference>
<feature type="transmembrane region" description="Helical" evidence="1">
    <location>
        <begin position="124"/>
        <end position="143"/>
    </location>
</feature>
<accession>A0A1H4QTW1</accession>
<protein>
    <submittedName>
        <fullName evidence="3">EamA-like transporter family protein</fullName>
    </submittedName>
</protein>
<dbReference type="EMBL" id="FNSD01000001">
    <property type="protein sequence ID" value="SEC23106.1"/>
    <property type="molecule type" value="Genomic_DNA"/>
</dbReference>
<dbReference type="Gene3D" id="1.10.3730.20">
    <property type="match status" value="1"/>
</dbReference>
<feature type="transmembrane region" description="Helical" evidence="1">
    <location>
        <begin position="155"/>
        <end position="173"/>
    </location>
</feature>
<dbReference type="AlphaFoldDB" id="A0A1H4QTW1"/>
<dbReference type="Proteomes" id="UP000182409">
    <property type="component" value="Unassembled WGS sequence"/>
</dbReference>
<keyword evidence="1" id="KW-1133">Transmembrane helix</keyword>
<dbReference type="GO" id="GO:0016020">
    <property type="term" value="C:membrane"/>
    <property type="evidence" value="ECO:0007669"/>
    <property type="project" value="InterPro"/>
</dbReference>
<keyword evidence="1" id="KW-0472">Membrane</keyword>
<evidence type="ECO:0000313" key="3">
    <source>
        <dbReference type="EMBL" id="SEC23106.1"/>
    </source>
</evidence>
<feature type="transmembrane region" description="Helical" evidence="1">
    <location>
        <begin position="99"/>
        <end position="118"/>
    </location>
</feature>
<keyword evidence="1" id="KW-0812">Transmembrane</keyword>
<name>A0A1H4QTW1_9BACT</name>
<proteinExistence type="predicted"/>